<dbReference type="Pfam" id="PF03514">
    <property type="entry name" value="GRAS"/>
    <property type="match status" value="1"/>
</dbReference>
<evidence type="ECO:0000256" key="3">
    <source>
        <dbReference type="PROSITE-ProRule" id="PRU01191"/>
    </source>
</evidence>
<dbReference type="PROSITE" id="PS50985">
    <property type="entry name" value="GRAS"/>
    <property type="match status" value="1"/>
</dbReference>
<feature type="region of interest" description="Disordered" evidence="4">
    <location>
        <begin position="155"/>
        <end position="182"/>
    </location>
</feature>
<feature type="region of interest" description="SAW" evidence="3">
    <location>
        <begin position="681"/>
        <end position="755"/>
    </location>
</feature>
<keyword evidence="6" id="KW-1185">Reference proteome</keyword>
<name>A0AAV0F1D3_9ASTE</name>
<evidence type="ECO:0008006" key="7">
    <source>
        <dbReference type="Google" id="ProtNLM"/>
    </source>
</evidence>
<dbReference type="InterPro" id="IPR005202">
    <property type="entry name" value="TF_GRAS"/>
</dbReference>
<evidence type="ECO:0000256" key="1">
    <source>
        <dbReference type="ARBA" id="ARBA00023015"/>
    </source>
</evidence>
<reference evidence="5" key="1">
    <citation type="submission" date="2022-07" db="EMBL/GenBank/DDBJ databases">
        <authorList>
            <person name="Macas J."/>
            <person name="Novak P."/>
            <person name="Neumann P."/>
        </authorList>
    </citation>
    <scope>NUCLEOTIDE SEQUENCE</scope>
</reference>
<sequence>MRLRPTASRSTFAFHNVAHAHFDYGCCRFFSHLCLFMDPQLTGLPDSVSAFEQHDESFFSSTFRQSQDITYNYLNDSSSVLDFADDPLSTPSPYNGYFASAAELESPENHDSDPVFKFLNQILLEENINEKPGMFHDPIALEAAEKYFSEALDKNPPRESYISNKNTESSDSIYGHSSEPPQWTVESLQSSLFTPPEPSFQSSSLTFSESSNSSKSLYGSSLNVQVGSSELGNIFSDTEAKLQFKRGMEEAAKFLPATNQFVDLDKYSIPPKRGSMPNKTIIKDNLLDHSSRRKNHHHLDSNELEEERSSKQPAVYVEEELIETFDNVLLNDPNDCCMNVAPIGNKLPQNTLNGGGVPHNGGPAGKRHAKKKLQGDTPGDAVDLRTLLIGCAQFVADDHRKSANEQLTQIRKHSSLNGDANQRLAYVLANGLEARLAGMGTQLYTSRAPKRFTAVEKLKAYQVYMSACPFKKVSIGFTNKMIYVTSLEAKALHLIDFGIEYGFQWPALIQYLSVRPGGPPNLRITGIDLPQPGFRPAELIEETGRRLAKYCERFGVPFEYNTIAIRNWEKIKVEDLKLVRGEMVAVNCSYRLQDLLDETVIVDSPRDAVLNLIRKLNPSIFVHTVGNGSYSSPFFVNRFREALFYYSAFFDIFDNTLPRNDEQRFLFEQEFYGLESLNVIACEGEERIVRPETYKQWQVRTIRAGFNPLPLNPELMVKIAKMKEGYHKYFMLDEDGNWMVQGWKGRILCASSCWVPS</sequence>
<comment type="caution">
    <text evidence="5">The sequence shown here is derived from an EMBL/GenBank/DDBJ whole genome shotgun (WGS) entry which is preliminary data.</text>
</comment>
<dbReference type="EMBL" id="CAMAPF010000955">
    <property type="protein sequence ID" value="CAH9129159.1"/>
    <property type="molecule type" value="Genomic_DNA"/>
</dbReference>
<evidence type="ECO:0000256" key="4">
    <source>
        <dbReference type="SAM" id="MobiDB-lite"/>
    </source>
</evidence>
<dbReference type="Proteomes" id="UP001152523">
    <property type="component" value="Unassembled WGS sequence"/>
</dbReference>
<feature type="compositionally biased region" description="Polar residues" evidence="4">
    <location>
        <begin position="161"/>
        <end position="172"/>
    </location>
</feature>
<evidence type="ECO:0000313" key="5">
    <source>
        <dbReference type="EMBL" id="CAH9129159.1"/>
    </source>
</evidence>
<feature type="region of interest" description="Leucine repeat I (LRI)" evidence="3">
    <location>
        <begin position="382"/>
        <end position="442"/>
    </location>
</feature>
<proteinExistence type="inferred from homology"/>
<feature type="region of interest" description="VHIID" evidence="3">
    <location>
        <begin position="461"/>
        <end position="526"/>
    </location>
</feature>
<protein>
    <recommendedName>
        <fullName evidence="7">Scarecrow-like protein 14</fullName>
    </recommendedName>
</protein>
<accession>A0AAV0F1D3</accession>
<comment type="caution">
    <text evidence="3">Lacks conserved residue(s) required for the propagation of feature annotation.</text>
</comment>
<dbReference type="PANTHER" id="PTHR31636">
    <property type="entry name" value="OSJNBA0084A10.13 PROTEIN-RELATED"/>
    <property type="match status" value="1"/>
</dbReference>
<keyword evidence="1" id="KW-0805">Transcription regulation</keyword>
<gene>
    <name evidence="5" type="ORF">CEPIT_LOCUS29626</name>
</gene>
<organism evidence="5 6">
    <name type="scientific">Cuscuta epithymum</name>
    <dbReference type="NCBI Taxonomy" id="186058"/>
    <lineage>
        <taxon>Eukaryota</taxon>
        <taxon>Viridiplantae</taxon>
        <taxon>Streptophyta</taxon>
        <taxon>Embryophyta</taxon>
        <taxon>Tracheophyta</taxon>
        <taxon>Spermatophyta</taxon>
        <taxon>Magnoliopsida</taxon>
        <taxon>eudicotyledons</taxon>
        <taxon>Gunneridae</taxon>
        <taxon>Pentapetalae</taxon>
        <taxon>asterids</taxon>
        <taxon>lamiids</taxon>
        <taxon>Solanales</taxon>
        <taxon>Convolvulaceae</taxon>
        <taxon>Cuscuteae</taxon>
        <taxon>Cuscuta</taxon>
        <taxon>Cuscuta subgen. Cuscuta</taxon>
    </lineage>
</organism>
<comment type="similarity">
    <text evidence="3">Belongs to the GRAS family.</text>
</comment>
<keyword evidence="2" id="KW-0804">Transcription</keyword>
<evidence type="ECO:0000313" key="6">
    <source>
        <dbReference type="Proteomes" id="UP001152523"/>
    </source>
</evidence>
<feature type="region of interest" description="Disordered" evidence="4">
    <location>
        <begin position="285"/>
        <end position="312"/>
    </location>
</feature>
<evidence type="ECO:0000256" key="2">
    <source>
        <dbReference type="ARBA" id="ARBA00023163"/>
    </source>
</evidence>
<dbReference type="AlphaFoldDB" id="A0AAV0F1D3"/>
<feature type="region of interest" description="Leucine repeat II (LRII)" evidence="3">
    <location>
        <begin position="542"/>
        <end position="574"/>
    </location>
</feature>
<feature type="short sequence motif" description="LXXLL motif" evidence="3">
    <location>
        <begin position="592"/>
        <end position="596"/>
    </location>
</feature>